<feature type="region of interest" description="Disordered" evidence="7">
    <location>
        <begin position="45"/>
        <end position="129"/>
    </location>
</feature>
<evidence type="ECO:0000256" key="3">
    <source>
        <dbReference type="ARBA" id="ARBA00023136"/>
    </source>
</evidence>
<proteinExistence type="inferred from homology"/>
<dbReference type="Pfam" id="PF01086">
    <property type="entry name" value="Clathrin_lg_ch"/>
    <property type="match status" value="1"/>
</dbReference>
<comment type="subcellular location">
    <subcellularLocation>
        <location evidence="1 6">Cytoplasmic vesicle membrane</location>
        <topology evidence="1 6">Peripheral membrane protein</topology>
        <orientation evidence="1 6">Cytoplasmic side</orientation>
    </subcellularLocation>
    <subcellularLocation>
        <location evidence="6">Membrane</location>
        <location evidence="6">Coated pit</location>
        <topology evidence="6">Peripheral membrane protein</topology>
        <orientation evidence="6">Cytoplasmic side</orientation>
    </subcellularLocation>
    <text evidence="6">Cytoplasmic face of coated pits and vesicles.</text>
</comment>
<evidence type="ECO:0000313" key="9">
    <source>
        <dbReference type="Proteomes" id="UP000279307"/>
    </source>
</evidence>
<dbReference type="Proteomes" id="UP000279307">
    <property type="component" value="Chromosome 8"/>
</dbReference>
<sequence length="222" mass="24518">MDAFGDNFVNEPEVDPAAEFLAREQDQLAGLEEDITPMAVTLAAAAAAGGQSDDDLSGKFGNLKVGPGGDAEGSFEMVDTIGQPAEGQAAPAEPAVPAPVKEEPEKIKKWREEQKARLEEKDAEEEKKREEWREAAKKELEEWYKHHAEAINKTKTTNSVTDRNAEKQFVAEADEVEPGTEWERIAKLCEFNPKSSRTSKDVSRMRSIILQLKQTPPTPINA</sequence>
<dbReference type="GO" id="GO:0032050">
    <property type="term" value="F:clathrin heavy chain binding"/>
    <property type="evidence" value="ECO:0007669"/>
    <property type="project" value="TreeGrafter"/>
</dbReference>
<keyword evidence="3 6" id="KW-0472">Membrane</keyword>
<evidence type="ECO:0000256" key="1">
    <source>
        <dbReference type="ARBA" id="ARBA00004180"/>
    </source>
</evidence>
<gene>
    <name evidence="8" type="ORF">DMN91_008070</name>
</gene>
<evidence type="ECO:0000256" key="4">
    <source>
        <dbReference type="ARBA" id="ARBA00023176"/>
    </source>
</evidence>
<comment type="function">
    <text evidence="6">Clathrin is the major protein of the polyhedral coat of coated pits and vesicles.</text>
</comment>
<evidence type="ECO:0000256" key="6">
    <source>
        <dbReference type="RuleBase" id="RU363137"/>
    </source>
</evidence>
<dbReference type="PROSITE" id="PS00581">
    <property type="entry name" value="CLATHRIN_LIGHT_CHN_2"/>
    <property type="match status" value="1"/>
</dbReference>
<dbReference type="PANTHER" id="PTHR10639:SF7">
    <property type="entry name" value="CLATHRIN LIGHT CHAIN"/>
    <property type="match status" value="1"/>
</dbReference>
<dbReference type="GO" id="GO:0030132">
    <property type="term" value="C:clathrin coat of coated pit"/>
    <property type="evidence" value="ECO:0007669"/>
    <property type="project" value="InterPro"/>
</dbReference>
<protein>
    <recommendedName>
        <fullName evidence="6">Clathrin light chain</fullName>
    </recommendedName>
</protein>
<dbReference type="InterPro" id="IPR000996">
    <property type="entry name" value="Clathrin_L-chain"/>
</dbReference>
<dbReference type="AlphaFoldDB" id="A0A3L8DH55"/>
<comment type="caution">
    <text evidence="8">The sequence shown here is derived from an EMBL/GenBank/DDBJ whole genome shotgun (WGS) entry which is preliminary data.</text>
</comment>
<keyword evidence="5 6" id="KW-0968">Cytoplasmic vesicle</keyword>
<feature type="compositionally biased region" description="Low complexity" evidence="7">
    <location>
        <begin position="82"/>
        <end position="99"/>
    </location>
</feature>
<dbReference type="GO" id="GO:0099631">
    <property type="term" value="C:postsynaptic endocytic zone cytoplasmic component"/>
    <property type="evidence" value="ECO:0007669"/>
    <property type="project" value="TreeGrafter"/>
</dbReference>
<dbReference type="PANTHER" id="PTHR10639">
    <property type="entry name" value="CLATHRIN LIGHT CHAIN"/>
    <property type="match status" value="1"/>
</dbReference>
<organism evidence="8 9">
    <name type="scientific">Ooceraea biroi</name>
    <name type="common">Clonal raider ant</name>
    <name type="synonym">Cerapachys biroi</name>
    <dbReference type="NCBI Taxonomy" id="2015173"/>
    <lineage>
        <taxon>Eukaryota</taxon>
        <taxon>Metazoa</taxon>
        <taxon>Ecdysozoa</taxon>
        <taxon>Arthropoda</taxon>
        <taxon>Hexapoda</taxon>
        <taxon>Insecta</taxon>
        <taxon>Pterygota</taxon>
        <taxon>Neoptera</taxon>
        <taxon>Endopterygota</taxon>
        <taxon>Hymenoptera</taxon>
        <taxon>Apocrita</taxon>
        <taxon>Aculeata</taxon>
        <taxon>Formicoidea</taxon>
        <taxon>Formicidae</taxon>
        <taxon>Dorylinae</taxon>
        <taxon>Ooceraea</taxon>
    </lineage>
</organism>
<dbReference type="GO" id="GO:0006886">
    <property type="term" value="P:intracellular protein transport"/>
    <property type="evidence" value="ECO:0007669"/>
    <property type="project" value="InterPro"/>
</dbReference>
<dbReference type="GO" id="GO:0072583">
    <property type="term" value="P:clathrin-dependent endocytosis"/>
    <property type="evidence" value="ECO:0007669"/>
    <property type="project" value="TreeGrafter"/>
</dbReference>
<evidence type="ECO:0000313" key="8">
    <source>
        <dbReference type="EMBL" id="RLU19513.1"/>
    </source>
</evidence>
<accession>A0A3L8DH55</accession>
<dbReference type="GO" id="GO:0005198">
    <property type="term" value="F:structural molecule activity"/>
    <property type="evidence" value="ECO:0007669"/>
    <property type="project" value="InterPro"/>
</dbReference>
<feature type="compositionally biased region" description="Basic and acidic residues" evidence="7">
    <location>
        <begin position="100"/>
        <end position="129"/>
    </location>
</feature>
<dbReference type="GO" id="GO:0030672">
    <property type="term" value="C:synaptic vesicle membrane"/>
    <property type="evidence" value="ECO:0007669"/>
    <property type="project" value="TreeGrafter"/>
</dbReference>
<dbReference type="OrthoDB" id="5512at2759"/>
<reference evidence="8 9" key="1">
    <citation type="journal article" date="2018" name="Genome Res.">
        <title>The genomic architecture and molecular evolution of ant odorant receptors.</title>
        <authorList>
            <person name="McKenzie S.K."/>
            <person name="Kronauer D.J.C."/>
        </authorList>
    </citation>
    <scope>NUCLEOTIDE SEQUENCE [LARGE SCALE GENOMIC DNA]</scope>
    <source>
        <strain evidence="8">Clonal line C1</strain>
    </source>
</reference>
<keyword evidence="4 6" id="KW-0168">Coated pit</keyword>
<evidence type="ECO:0000256" key="7">
    <source>
        <dbReference type="SAM" id="MobiDB-lite"/>
    </source>
</evidence>
<name>A0A3L8DH55_OOCBI</name>
<dbReference type="GO" id="GO:0030130">
    <property type="term" value="C:clathrin coat of trans-Golgi network vesicle"/>
    <property type="evidence" value="ECO:0007669"/>
    <property type="project" value="InterPro"/>
</dbReference>
<comment type="similarity">
    <text evidence="2 6">Belongs to the clathrin light chain family.</text>
</comment>
<evidence type="ECO:0000256" key="5">
    <source>
        <dbReference type="ARBA" id="ARBA00023329"/>
    </source>
</evidence>
<evidence type="ECO:0000256" key="2">
    <source>
        <dbReference type="ARBA" id="ARBA00005263"/>
    </source>
</evidence>
<dbReference type="EMBL" id="QOIP01000008">
    <property type="protein sequence ID" value="RLU19513.1"/>
    <property type="molecule type" value="Genomic_DNA"/>
</dbReference>